<reference evidence="4 5" key="1">
    <citation type="submission" date="2013-09" db="EMBL/GenBank/DDBJ databases">
        <title>Whole genome shotgun sequence of Novosphingobium tardaugens NBRC 16725.</title>
        <authorList>
            <person name="Isaki S."/>
            <person name="Hosoyama A."/>
            <person name="Tsuchikane K."/>
            <person name="Katsumata H."/>
            <person name="Ando Y."/>
            <person name="Yamazaki S."/>
            <person name="Fujita N."/>
        </authorList>
    </citation>
    <scope>NUCLEOTIDE SEQUENCE [LARGE SCALE GENOMIC DNA]</scope>
    <source>
        <strain evidence="4 5">NBRC 16725</strain>
    </source>
</reference>
<dbReference type="Gene3D" id="3.20.20.30">
    <property type="entry name" value="Luciferase-like domain"/>
    <property type="match status" value="1"/>
</dbReference>
<organism evidence="4 5">
    <name type="scientific">Caenibius tardaugens NBRC 16725</name>
    <dbReference type="NCBI Taxonomy" id="1219035"/>
    <lineage>
        <taxon>Bacteria</taxon>
        <taxon>Pseudomonadati</taxon>
        <taxon>Pseudomonadota</taxon>
        <taxon>Alphaproteobacteria</taxon>
        <taxon>Sphingomonadales</taxon>
        <taxon>Erythrobacteraceae</taxon>
        <taxon>Caenibius</taxon>
    </lineage>
</organism>
<proteinExistence type="predicted"/>
<dbReference type="GO" id="GO:0004497">
    <property type="term" value="F:monooxygenase activity"/>
    <property type="evidence" value="ECO:0007669"/>
    <property type="project" value="UniProtKB-KW"/>
</dbReference>
<dbReference type="eggNOG" id="COG2141">
    <property type="taxonomic scope" value="Bacteria"/>
</dbReference>
<dbReference type="PANTHER" id="PTHR30137:SF8">
    <property type="entry name" value="BLR5498 PROTEIN"/>
    <property type="match status" value="1"/>
</dbReference>
<dbReference type="AlphaFoldDB" id="U2ZXI4"/>
<sequence length="293" mass="31405">MDIGMTLPIMEPDLDRGLLRTWVEAVDRGPYSSLAFGERMLFSNPETMALMGACAAWTERVRLVTTIFIATLHSPVLLAKHIATADMLSNGRVTIGVGIGGREEDYAAVGADLSLRKQKELAARVDVMRRAWAGEHVVPGVARAVGPAPVQPGGPPVLAGAMGPKAIAGASHWADGVCGMSFAPDVGEIDQSFTMVRQAWADAGRPKPHLGTSFWFALGDNARDQMRTHLKRYFTWLPPAEVDAIAEHAGFAGSDKDFKALLHQIADTGADEVMLISTSSDPDQIHRVADIIG</sequence>
<dbReference type="EMBL" id="BASZ01000007">
    <property type="protein sequence ID" value="GAD50104.1"/>
    <property type="molecule type" value="Genomic_DNA"/>
</dbReference>
<comment type="caution">
    <text evidence="4">The sequence shown here is derived from an EMBL/GenBank/DDBJ whole genome shotgun (WGS) entry which is preliminary data.</text>
</comment>
<evidence type="ECO:0000313" key="5">
    <source>
        <dbReference type="Proteomes" id="UP000016568"/>
    </source>
</evidence>
<dbReference type="GO" id="GO:0005829">
    <property type="term" value="C:cytosol"/>
    <property type="evidence" value="ECO:0007669"/>
    <property type="project" value="TreeGrafter"/>
</dbReference>
<dbReference type="InterPro" id="IPR050766">
    <property type="entry name" value="Bact_Lucif_Oxidored"/>
</dbReference>
<accession>U2ZXI4</accession>
<keyword evidence="1" id="KW-0560">Oxidoreductase</keyword>
<dbReference type="GO" id="GO:0016705">
    <property type="term" value="F:oxidoreductase activity, acting on paired donors, with incorporation or reduction of molecular oxygen"/>
    <property type="evidence" value="ECO:0007669"/>
    <property type="project" value="InterPro"/>
</dbReference>
<keyword evidence="2" id="KW-0503">Monooxygenase</keyword>
<name>U2ZXI4_9SPHN</name>
<evidence type="ECO:0000256" key="2">
    <source>
        <dbReference type="ARBA" id="ARBA00023033"/>
    </source>
</evidence>
<dbReference type="InterPro" id="IPR036661">
    <property type="entry name" value="Luciferase-like_sf"/>
</dbReference>
<protein>
    <submittedName>
        <fullName evidence="4">Putative oxidoreductase</fullName>
    </submittedName>
</protein>
<dbReference type="InterPro" id="IPR011251">
    <property type="entry name" value="Luciferase-like_dom"/>
</dbReference>
<evidence type="ECO:0000256" key="1">
    <source>
        <dbReference type="ARBA" id="ARBA00023002"/>
    </source>
</evidence>
<feature type="domain" description="Luciferase-like" evidence="3">
    <location>
        <begin position="20"/>
        <end position="268"/>
    </location>
</feature>
<keyword evidence="5" id="KW-1185">Reference proteome</keyword>
<evidence type="ECO:0000259" key="3">
    <source>
        <dbReference type="Pfam" id="PF00296"/>
    </source>
</evidence>
<dbReference type="Pfam" id="PF00296">
    <property type="entry name" value="Bac_luciferase"/>
    <property type="match status" value="1"/>
</dbReference>
<evidence type="ECO:0000313" key="4">
    <source>
        <dbReference type="EMBL" id="GAD50104.1"/>
    </source>
</evidence>
<gene>
    <name evidence="4" type="ORF">NT2_07_01040</name>
</gene>
<dbReference type="SUPFAM" id="SSF51679">
    <property type="entry name" value="Bacterial luciferase-like"/>
    <property type="match status" value="1"/>
</dbReference>
<dbReference type="PANTHER" id="PTHR30137">
    <property type="entry name" value="LUCIFERASE-LIKE MONOOXYGENASE"/>
    <property type="match status" value="1"/>
</dbReference>
<dbReference type="Proteomes" id="UP000016568">
    <property type="component" value="Unassembled WGS sequence"/>
</dbReference>